<comment type="caution">
    <text evidence="1">The sequence shown here is derived from an EMBL/GenBank/DDBJ whole genome shotgun (WGS) entry which is preliminary data.</text>
</comment>
<dbReference type="EMBL" id="QUSF01000161">
    <property type="protein sequence ID" value="RLV88976.1"/>
    <property type="molecule type" value="Genomic_DNA"/>
</dbReference>
<gene>
    <name evidence="1" type="ORF">DV515_00015122</name>
</gene>
<keyword evidence="2" id="KW-1185">Reference proteome</keyword>
<accession>A0A3L8RW14</accession>
<protein>
    <submittedName>
        <fullName evidence="1">Uncharacterized protein</fullName>
    </submittedName>
</protein>
<evidence type="ECO:0000313" key="1">
    <source>
        <dbReference type="EMBL" id="RLV88976.1"/>
    </source>
</evidence>
<organism evidence="1 2">
    <name type="scientific">Chloebia gouldiae</name>
    <name type="common">Gouldian finch</name>
    <name type="synonym">Erythrura gouldiae</name>
    <dbReference type="NCBI Taxonomy" id="44316"/>
    <lineage>
        <taxon>Eukaryota</taxon>
        <taxon>Metazoa</taxon>
        <taxon>Chordata</taxon>
        <taxon>Craniata</taxon>
        <taxon>Vertebrata</taxon>
        <taxon>Euteleostomi</taxon>
        <taxon>Archelosauria</taxon>
        <taxon>Archosauria</taxon>
        <taxon>Dinosauria</taxon>
        <taxon>Saurischia</taxon>
        <taxon>Theropoda</taxon>
        <taxon>Coelurosauria</taxon>
        <taxon>Aves</taxon>
        <taxon>Neognathae</taxon>
        <taxon>Neoaves</taxon>
        <taxon>Telluraves</taxon>
        <taxon>Australaves</taxon>
        <taxon>Passeriformes</taxon>
        <taxon>Passeroidea</taxon>
        <taxon>Passeridae</taxon>
        <taxon>Chloebia</taxon>
    </lineage>
</organism>
<dbReference type="AlphaFoldDB" id="A0A3L8RW14"/>
<dbReference type="Proteomes" id="UP000276834">
    <property type="component" value="Unassembled WGS sequence"/>
</dbReference>
<proteinExistence type="predicted"/>
<name>A0A3L8RW14_CHLGU</name>
<reference evidence="1 2" key="1">
    <citation type="journal article" date="2018" name="Proc. R. Soc. B">
        <title>A non-coding region near Follistatin controls head colour polymorphism in the Gouldian finch.</title>
        <authorList>
            <person name="Toomey M.B."/>
            <person name="Marques C.I."/>
            <person name="Andrade P."/>
            <person name="Araujo P.M."/>
            <person name="Sabatino S."/>
            <person name="Gazda M.A."/>
            <person name="Afonso S."/>
            <person name="Lopes R.J."/>
            <person name="Corbo J.C."/>
            <person name="Carneiro M."/>
        </authorList>
    </citation>
    <scope>NUCLEOTIDE SEQUENCE [LARGE SCALE GENOMIC DNA]</scope>
    <source>
        <strain evidence="1">Red01</strain>
        <tissue evidence="1">Muscle</tissue>
    </source>
</reference>
<evidence type="ECO:0000313" key="2">
    <source>
        <dbReference type="Proteomes" id="UP000276834"/>
    </source>
</evidence>
<sequence>MWSLADNKNEEERKGFNSVSWRARQRGDEWYLGIPGGKEPFGIQRDWQQDSPEMGQQRWPLTVHPLSALQFTLSSPPLSFGLQ</sequence>